<dbReference type="RefSeq" id="WP_279364452.1">
    <property type="nucleotide sequence ID" value="NZ_JAMWGC010000001.1"/>
</dbReference>
<evidence type="ECO:0000313" key="2">
    <source>
        <dbReference type="Proteomes" id="UP001153203"/>
    </source>
</evidence>
<accession>A0A9X4P830</accession>
<dbReference type="AlphaFoldDB" id="A0A9X4P830"/>
<dbReference type="Proteomes" id="UP001153203">
    <property type="component" value="Unassembled WGS sequence"/>
</dbReference>
<comment type="caution">
    <text evidence="1">The sequence shown here is derived from an EMBL/GenBank/DDBJ whole genome shotgun (WGS) entry which is preliminary data.</text>
</comment>
<reference evidence="1" key="1">
    <citation type="submission" date="2022-06" db="EMBL/GenBank/DDBJ databases">
        <title>Lactococcus from bovine mastitis in China.</title>
        <authorList>
            <person name="Lin Y."/>
            <person name="Han B."/>
        </authorList>
    </citation>
    <scope>NUCLEOTIDE SEQUENCE</scope>
    <source>
        <strain evidence="1">Hebei-B-39</strain>
    </source>
</reference>
<gene>
    <name evidence="1" type="ORF">NF708_03685</name>
</gene>
<organism evidence="1 2">
    <name type="scientific">Lactococcus formosensis</name>
    <dbReference type="NCBI Taxonomy" id="1281486"/>
    <lineage>
        <taxon>Bacteria</taxon>
        <taxon>Bacillati</taxon>
        <taxon>Bacillota</taxon>
        <taxon>Bacilli</taxon>
        <taxon>Lactobacillales</taxon>
        <taxon>Streptococcaceae</taxon>
        <taxon>Lactococcus</taxon>
    </lineage>
</organism>
<dbReference type="GO" id="GO:0003677">
    <property type="term" value="F:DNA binding"/>
    <property type="evidence" value="ECO:0007669"/>
    <property type="project" value="UniProtKB-KW"/>
</dbReference>
<evidence type="ECO:0000313" key="1">
    <source>
        <dbReference type="EMBL" id="MDG6193107.1"/>
    </source>
</evidence>
<protein>
    <submittedName>
        <fullName evidence="1">DNA-binding protein</fullName>
    </submittedName>
</protein>
<keyword evidence="1" id="KW-0238">DNA-binding</keyword>
<dbReference type="EMBL" id="JAMWGI010000001">
    <property type="protein sequence ID" value="MDG6193107.1"/>
    <property type="molecule type" value="Genomic_DNA"/>
</dbReference>
<name>A0A9X4P830_9LACT</name>
<proteinExistence type="predicted"/>
<sequence length="72" mass="8279">MKNTLPHLRYGTKAQVAQVFGVNANTLGNDLTAMRRLPDFADAILRVSHKRVYISYDGYEAYLKYKAEKWAQ</sequence>